<feature type="transmembrane region" description="Helical" evidence="6">
    <location>
        <begin position="91"/>
        <end position="110"/>
    </location>
</feature>
<proteinExistence type="predicted"/>
<feature type="transmembrane region" description="Helical" evidence="6">
    <location>
        <begin position="122"/>
        <end position="151"/>
    </location>
</feature>
<evidence type="ECO:0000256" key="5">
    <source>
        <dbReference type="ARBA" id="ARBA00023136"/>
    </source>
</evidence>
<feature type="transmembrane region" description="Helical" evidence="6">
    <location>
        <begin position="202"/>
        <end position="221"/>
    </location>
</feature>
<protein>
    <submittedName>
        <fullName evidence="7">MFS general substrate transporter</fullName>
    </submittedName>
</protein>
<dbReference type="PANTHER" id="PTHR23506">
    <property type="entry name" value="GH10249P"/>
    <property type="match status" value="1"/>
</dbReference>
<keyword evidence="8" id="KW-1185">Reference proteome</keyword>
<keyword evidence="5 6" id="KW-0472">Membrane</keyword>
<dbReference type="InterPro" id="IPR050930">
    <property type="entry name" value="MFS_Vesicular_Transporter"/>
</dbReference>
<keyword evidence="3 6" id="KW-0812">Transmembrane</keyword>
<organism evidence="7 8">
    <name type="scientific">Glonium stellatum</name>
    <dbReference type="NCBI Taxonomy" id="574774"/>
    <lineage>
        <taxon>Eukaryota</taxon>
        <taxon>Fungi</taxon>
        <taxon>Dikarya</taxon>
        <taxon>Ascomycota</taxon>
        <taxon>Pezizomycotina</taxon>
        <taxon>Dothideomycetes</taxon>
        <taxon>Pleosporomycetidae</taxon>
        <taxon>Gloniales</taxon>
        <taxon>Gloniaceae</taxon>
        <taxon>Glonium</taxon>
    </lineage>
</organism>
<dbReference type="InterPro" id="IPR036259">
    <property type="entry name" value="MFS_trans_sf"/>
</dbReference>
<evidence type="ECO:0000256" key="4">
    <source>
        <dbReference type="ARBA" id="ARBA00022989"/>
    </source>
</evidence>
<sequence length="243" mass="25957">YDLAPPKTALTRTLPILLCLRNPSLLTSLFLGLIQAMLLGAFDATVPLVANTRYNFDSLSAGLLFLPLGASDLLLGPLFGWAVDRYGTKPLAVLGYAYLVPVLTLLRLPLQHPAPGQTGAQVALFAALLALNGVGFAIINAPALVEAGAVVERFWKRNPALFGERGPYAQLYGFNSMVWSGGLTLGPLVAGSLRERIGYGNMCAVLAGICAVTAGLALAFVEGTLSEWWRGWKERREGEEEAE</sequence>
<evidence type="ECO:0000256" key="6">
    <source>
        <dbReference type="SAM" id="Phobius"/>
    </source>
</evidence>
<evidence type="ECO:0000256" key="1">
    <source>
        <dbReference type="ARBA" id="ARBA00004141"/>
    </source>
</evidence>
<accession>A0A8E2EY51</accession>
<dbReference type="SUPFAM" id="SSF103473">
    <property type="entry name" value="MFS general substrate transporter"/>
    <property type="match status" value="1"/>
</dbReference>
<dbReference type="Gene3D" id="1.20.1250.20">
    <property type="entry name" value="MFS general substrate transporter like domains"/>
    <property type="match status" value="1"/>
</dbReference>
<feature type="transmembrane region" description="Helical" evidence="6">
    <location>
        <begin position="171"/>
        <end position="190"/>
    </location>
</feature>
<dbReference type="GO" id="GO:0022857">
    <property type="term" value="F:transmembrane transporter activity"/>
    <property type="evidence" value="ECO:0007669"/>
    <property type="project" value="TreeGrafter"/>
</dbReference>
<evidence type="ECO:0000256" key="3">
    <source>
        <dbReference type="ARBA" id="ARBA00022692"/>
    </source>
</evidence>
<keyword evidence="2" id="KW-0813">Transport</keyword>
<feature type="transmembrane region" description="Helical" evidence="6">
    <location>
        <begin position="61"/>
        <end position="79"/>
    </location>
</feature>
<dbReference type="AlphaFoldDB" id="A0A8E2EY51"/>
<dbReference type="Proteomes" id="UP000250140">
    <property type="component" value="Unassembled WGS sequence"/>
</dbReference>
<dbReference type="EMBL" id="KV749934">
    <property type="protein sequence ID" value="OCL07029.1"/>
    <property type="molecule type" value="Genomic_DNA"/>
</dbReference>
<dbReference type="GO" id="GO:0016020">
    <property type="term" value="C:membrane"/>
    <property type="evidence" value="ECO:0007669"/>
    <property type="project" value="UniProtKB-SubCell"/>
</dbReference>
<evidence type="ECO:0000256" key="2">
    <source>
        <dbReference type="ARBA" id="ARBA00022448"/>
    </source>
</evidence>
<comment type="subcellular location">
    <subcellularLocation>
        <location evidence="1">Membrane</location>
        <topology evidence="1">Multi-pass membrane protein</topology>
    </subcellularLocation>
</comment>
<feature type="non-terminal residue" evidence="7">
    <location>
        <position position="1"/>
    </location>
</feature>
<feature type="transmembrane region" description="Helical" evidence="6">
    <location>
        <begin position="25"/>
        <end position="49"/>
    </location>
</feature>
<evidence type="ECO:0000313" key="8">
    <source>
        <dbReference type="Proteomes" id="UP000250140"/>
    </source>
</evidence>
<name>A0A8E2EY51_9PEZI</name>
<dbReference type="PANTHER" id="PTHR23506:SF37">
    <property type="entry name" value="MAJOR FACILITATOR SUPERFAMILY (MFS) PROFILE DOMAIN-CONTAINING PROTEIN"/>
    <property type="match status" value="1"/>
</dbReference>
<gene>
    <name evidence="7" type="ORF">AOQ84DRAFT_295919</name>
</gene>
<keyword evidence="4 6" id="KW-1133">Transmembrane helix</keyword>
<evidence type="ECO:0000313" key="7">
    <source>
        <dbReference type="EMBL" id="OCL07029.1"/>
    </source>
</evidence>
<reference evidence="7 8" key="1">
    <citation type="journal article" date="2016" name="Nat. Commun.">
        <title>Ectomycorrhizal ecology is imprinted in the genome of the dominant symbiotic fungus Cenococcum geophilum.</title>
        <authorList>
            <consortium name="DOE Joint Genome Institute"/>
            <person name="Peter M."/>
            <person name="Kohler A."/>
            <person name="Ohm R.A."/>
            <person name="Kuo A."/>
            <person name="Krutzmann J."/>
            <person name="Morin E."/>
            <person name="Arend M."/>
            <person name="Barry K.W."/>
            <person name="Binder M."/>
            <person name="Choi C."/>
            <person name="Clum A."/>
            <person name="Copeland A."/>
            <person name="Grisel N."/>
            <person name="Haridas S."/>
            <person name="Kipfer T."/>
            <person name="LaButti K."/>
            <person name="Lindquist E."/>
            <person name="Lipzen A."/>
            <person name="Maire R."/>
            <person name="Meier B."/>
            <person name="Mihaltcheva S."/>
            <person name="Molinier V."/>
            <person name="Murat C."/>
            <person name="Poggeler S."/>
            <person name="Quandt C.A."/>
            <person name="Sperisen C."/>
            <person name="Tritt A."/>
            <person name="Tisserant E."/>
            <person name="Crous P.W."/>
            <person name="Henrissat B."/>
            <person name="Nehls U."/>
            <person name="Egli S."/>
            <person name="Spatafora J.W."/>
            <person name="Grigoriev I.V."/>
            <person name="Martin F.M."/>
        </authorList>
    </citation>
    <scope>NUCLEOTIDE SEQUENCE [LARGE SCALE GENOMIC DNA]</scope>
    <source>
        <strain evidence="7 8">CBS 207.34</strain>
    </source>
</reference>
<dbReference type="OrthoDB" id="5086884at2759"/>